<evidence type="ECO:0000259" key="3">
    <source>
        <dbReference type="Pfam" id="PF00881"/>
    </source>
</evidence>
<dbReference type="InterPro" id="IPR029479">
    <property type="entry name" value="Nitroreductase"/>
</dbReference>
<dbReference type="STRING" id="999415.HMPREF9943_01431"/>
<dbReference type="PANTHER" id="PTHR43673">
    <property type="entry name" value="NAD(P)H NITROREDUCTASE YDGI-RELATED"/>
    <property type="match status" value="1"/>
</dbReference>
<dbReference type="PATRIC" id="fig|999415.3.peg.1457"/>
<organism evidence="4 5">
    <name type="scientific">Eggerthia catenaformis OT 569 = DSM 20559</name>
    <dbReference type="NCBI Taxonomy" id="999415"/>
    <lineage>
        <taxon>Bacteria</taxon>
        <taxon>Bacillati</taxon>
        <taxon>Bacillota</taxon>
        <taxon>Erysipelotrichia</taxon>
        <taxon>Erysipelotrichales</taxon>
        <taxon>Coprobacillaceae</taxon>
        <taxon>Eggerthia</taxon>
    </lineage>
</organism>
<dbReference type="PANTHER" id="PTHR43673:SF10">
    <property type="entry name" value="NADH DEHYDROGENASE_NAD(P)H NITROREDUCTASE XCC3605-RELATED"/>
    <property type="match status" value="1"/>
</dbReference>
<protein>
    <recommendedName>
        <fullName evidence="3">Nitroreductase domain-containing protein</fullName>
    </recommendedName>
</protein>
<keyword evidence="2" id="KW-0560">Oxidoreductase</keyword>
<dbReference type="eggNOG" id="COG0778">
    <property type="taxonomic scope" value="Bacteria"/>
</dbReference>
<keyword evidence="5" id="KW-1185">Reference proteome</keyword>
<dbReference type="EMBL" id="AGEJ01000022">
    <property type="protein sequence ID" value="EMD16310.1"/>
    <property type="molecule type" value="Genomic_DNA"/>
</dbReference>
<dbReference type="RefSeq" id="WP_004803527.1">
    <property type="nucleotide sequence ID" value="NZ_AUGJ01000007.1"/>
</dbReference>
<sequence length="177" mass="20261">MEYSKVIQSRRSIRKFKQKKVDIETIKEIVNDAREAPSWKNSQTSRYYICYSLSFIQKIREALGEVNRHKINDETVLIVCSFVANKAGFNKEGKADNEAGNGWGYYDNGLSTMILQLSAKDRGLDTLVMGIRDENRIREVLSVNDDEIITSVIAVGYRDINPSQPLRKELNEIIKIV</sequence>
<comment type="caution">
    <text evidence="4">The sequence shown here is derived from an EMBL/GenBank/DDBJ whole genome shotgun (WGS) entry which is preliminary data.</text>
</comment>
<feature type="domain" description="Nitroreductase" evidence="3">
    <location>
        <begin position="7"/>
        <end position="157"/>
    </location>
</feature>
<evidence type="ECO:0000256" key="2">
    <source>
        <dbReference type="ARBA" id="ARBA00023002"/>
    </source>
</evidence>
<comment type="similarity">
    <text evidence="1">Belongs to the nitroreductase family.</text>
</comment>
<reference evidence="4 5" key="1">
    <citation type="submission" date="2013-02" db="EMBL/GenBank/DDBJ databases">
        <title>The Genome Sequence of Lactobacillus catenaformis F0143.</title>
        <authorList>
            <consortium name="The Broad Institute Genome Sequencing Platform"/>
            <person name="Earl A."/>
            <person name="Ward D."/>
            <person name="Feldgarden M."/>
            <person name="Gevers D."/>
            <person name="Izard J."/>
            <person name="Blanton J.M."/>
            <person name="Mathney J."/>
            <person name="Dewhirst F.E."/>
            <person name="Young S.K."/>
            <person name="Zeng Q."/>
            <person name="Gargeya S."/>
            <person name="Fitzgerald M."/>
            <person name="Haas B."/>
            <person name="Abouelleil A."/>
            <person name="Alvarado L."/>
            <person name="Arachchi H.M."/>
            <person name="Berlin A."/>
            <person name="Chapman S.B."/>
            <person name="Gearin G."/>
            <person name="Goldberg J."/>
            <person name="Griggs A."/>
            <person name="Gujja S."/>
            <person name="Hansen M."/>
            <person name="Heiman D."/>
            <person name="Howarth C."/>
            <person name="Larimer J."/>
            <person name="Lui A."/>
            <person name="MacDonald P.J.P."/>
            <person name="McCowen C."/>
            <person name="Montmayeur A."/>
            <person name="Murphy C."/>
            <person name="Neiman D."/>
            <person name="Pearson M."/>
            <person name="Priest M."/>
            <person name="Roberts A."/>
            <person name="Saif S."/>
            <person name="Shea T."/>
            <person name="Sisk P."/>
            <person name="Stolte C."/>
            <person name="Sykes S."/>
            <person name="Wortman J."/>
            <person name="Nusbaum C."/>
            <person name="Birren B."/>
        </authorList>
    </citation>
    <scope>NUCLEOTIDE SEQUENCE [LARGE SCALE GENOMIC DNA]</scope>
    <source>
        <strain evidence="4 5">OT 569</strain>
    </source>
</reference>
<accession>M2Q050</accession>
<proteinExistence type="inferred from homology"/>
<dbReference type="AlphaFoldDB" id="M2Q050"/>
<dbReference type="Pfam" id="PF00881">
    <property type="entry name" value="Nitroreductase"/>
    <property type="match status" value="1"/>
</dbReference>
<dbReference type="InterPro" id="IPR000415">
    <property type="entry name" value="Nitroreductase-like"/>
</dbReference>
<dbReference type="GO" id="GO:0016491">
    <property type="term" value="F:oxidoreductase activity"/>
    <property type="evidence" value="ECO:0007669"/>
    <property type="project" value="UniProtKB-KW"/>
</dbReference>
<name>M2Q050_9FIRM</name>
<dbReference type="Gene3D" id="3.40.109.10">
    <property type="entry name" value="NADH Oxidase"/>
    <property type="match status" value="2"/>
</dbReference>
<gene>
    <name evidence="4" type="ORF">HMPREF9943_01431</name>
</gene>
<dbReference type="OrthoDB" id="9812105at2"/>
<evidence type="ECO:0000313" key="4">
    <source>
        <dbReference type="EMBL" id="EMD16310.1"/>
    </source>
</evidence>
<dbReference type="SUPFAM" id="SSF55469">
    <property type="entry name" value="FMN-dependent nitroreductase-like"/>
    <property type="match status" value="1"/>
</dbReference>
<dbReference type="Proteomes" id="UP000011758">
    <property type="component" value="Unassembled WGS sequence"/>
</dbReference>
<dbReference type="BioCyc" id="ECAT999415-HMP:GTTI-1475-MONOMER"/>
<evidence type="ECO:0000256" key="1">
    <source>
        <dbReference type="ARBA" id="ARBA00007118"/>
    </source>
</evidence>
<evidence type="ECO:0000313" key="5">
    <source>
        <dbReference type="Proteomes" id="UP000011758"/>
    </source>
</evidence>